<evidence type="ECO:0000256" key="1">
    <source>
        <dbReference type="SAM" id="MobiDB-lite"/>
    </source>
</evidence>
<comment type="caution">
    <text evidence="2">The sequence shown here is derived from an EMBL/GenBank/DDBJ whole genome shotgun (WGS) entry which is preliminary data.</text>
</comment>
<name>A0A3S5A409_9PLAT</name>
<dbReference type="Proteomes" id="UP000784294">
    <property type="component" value="Unassembled WGS sequence"/>
</dbReference>
<protein>
    <submittedName>
        <fullName evidence="2">Uncharacterized protein</fullName>
    </submittedName>
</protein>
<reference evidence="2" key="1">
    <citation type="submission" date="2018-11" db="EMBL/GenBank/DDBJ databases">
        <authorList>
            <consortium name="Pathogen Informatics"/>
        </authorList>
    </citation>
    <scope>NUCLEOTIDE SEQUENCE</scope>
</reference>
<sequence length="290" mass="32688">NDNSCLLESVSDANKPPDTSSNKPIIDQAGKDEETKQEAIDSTNDKVTSLRDRLSLPFVVTATNVPATTRNLRRLLSRLTTVVSTDQALAWNGLQTTLSSYNTRKSRLWNNDSEDRLIQKGRILASEPNKRREEVEKQDLGYIADLKNQLAIFRDKQTQYELYLSDALQLEKQTVRVDQWTWPDVSKALSGGLAAPGIIQHLVKEISQAELMNDYIQLERLIDHPEGFIVTHLTGLLASRESALVQAEEMKSTLSIRMSELTAKTIELAGRAEELRLTNEESQQEAKQLR</sequence>
<dbReference type="EMBL" id="CAAALY010011612">
    <property type="protein sequence ID" value="VEL11363.1"/>
    <property type="molecule type" value="Genomic_DNA"/>
</dbReference>
<evidence type="ECO:0000313" key="2">
    <source>
        <dbReference type="EMBL" id="VEL11363.1"/>
    </source>
</evidence>
<feature type="region of interest" description="Disordered" evidence="1">
    <location>
        <begin position="1"/>
        <end position="43"/>
    </location>
</feature>
<evidence type="ECO:0000313" key="3">
    <source>
        <dbReference type="Proteomes" id="UP000784294"/>
    </source>
</evidence>
<organism evidence="2 3">
    <name type="scientific">Protopolystoma xenopodis</name>
    <dbReference type="NCBI Taxonomy" id="117903"/>
    <lineage>
        <taxon>Eukaryota</taxon>
        <taxon>Metazoa</taxon>
        <taxon>Spiralia</taxon>
        <taxon>Lophotrochozoa</taxon>
        <taxon>Platyhelminthes</taxon>
        <taxon>Monogenea</taxon>
        <taxon>Polyopisthocotylea</taxon>
        <taxon>Polystomatidea</taxon>
        <taxon>Polystomatidae</taxon>
        <taxon>Protopolystoma</taxon>
    </lineage>
</organism>
<feature type="non-terminal residue" evidence="2">
    <location>
        <position position="1"/>
    </location>
</feature>
<proteinExistence type="predicted"/>
<keyword evidence="3" id="KW-1185">Reference proteome</keyword>
<dbReference type="AlphaFoldDB" id="A0A3S5A409"/>
<gene>
    <name evidence="2" type="ORF">PXEA_LOCUS4803</name>
</gene>
<accession>A0A3S5A409</accession>
<feature type="compositionally biased region" description="Basic and acidic residues" evidence="1">
    <location>
        <begin position="29"/>
        <end position="39"/>
    </location>
</feature>